<evidence type="ECO:0000256" key="7">
    <source>
        <dbReference type="SAM" id="MobiDB-lite"/>
    </source>
</evidence>
<dbReference type="GO" id="GO:0005524">
    <property type="term" value="F:ATP binding"/>
    <property type="evidence" value="ECO:0007669"/>
    <property type="project" value="UniProtKB-KW"/>
</dbReference>
<dbReference type="SUPFAM" id="SSF48334">
    <property type="entry name" value="DNA repair protein MutS, domain III"/>
    <property type="match status" value="1"/>
</dbReference>
<dbReference type="InterPro" id="IPR036187">
    <property type="entry name" value="DNA_mismatch_repair_MutS_sf"/>
</dbReference>
<feature type="compositionally biased region" description="Basic and acidic residues" evidence="7">
    <location>
        <begin position="739"/>
        <end position="751"/>
    </location>
</feature>
<dbReference type="Gene3D" id="1.10.1420.10">
    <property type="match status" value="2"/>
</dbReference>
<evidence type="ECO:0000256" key="5">
    <source>
        <dbReference type="ARBA" id="ARBA00023204"/>
    </source>
</evidence>
<keyword evidence="4" id="KW-0238">DNA-binding</keyword>
<dbReference type="SMART" id="SM00534">
    <property type="entry name" value="MUTSac"/>
    <property type="match status" value="1"/>
</dbReference>
<dbReference type="PANTHER" id="PTHR11361:SF35">
    <property type="entry name" value="DNA MISMATCH REPAIR PROTEIN MSH2"/>
    <property type="match status" value="1"/>
</dbReference>
<keyword evidence="2" id="KW-0547">Nucleotide-binding</keyword>
<organism evidence="9">
    <name type="scientific">Crypthecodinium cohnii</name>
    <name type="common">Dinoflagellate</name>
    <name type="synonym">Glenodinium cohnii</name>
    <dbReference type="NCBI Taxonomy" id="2866"/>
    <lineage>
        <taxon>Eukaryota</taxon>
        <taxon>Sar</taxon>
        <taxon>Alveolata</taxon>
        <taxon>Dinophyceae</taxon>
        <taxon>Gonyaulacales</taxon>
        <taxon>Crypthecodiniaceae</taxon>
        <taxon>Crypthecodinium</taxon>
    </lineage>
</organism>
<evidence type="ECO:0000256" key="6">
    <source>
        <dbReference type="SAM" id="Coils"/>
    </source>
</evidence>
<evidence type="ECO:0000313" key="9">
    <source>
        <dbReference type="EMBL" id="QDO16461.1"/>
    </source>
</evidence>
<dbReference type="EMBL" id="MN125994">
    <property type="protein sequence ID" value="QDO16461.1"/>
    <property type="molecule type" value="mRNA"/>
</dbReference>
<dbReference type="GO" id="GO:0006312">
    <property type="term" value="P:mitotic recombination"/>
    <property type="evidence" value="ECO:0007669"/>
    <property type="project" value="TreeGrafter"/>
</dbReference>
<evidence type="ECO:0000259" key="8">
    <source>
        <dbReference type="PROSITE" id="PS00486"/>
    </source>
</evidence>
<dbReference type="AlphaFoldDB" id="A0A516AGM3"/>
<dbReference type="InterPro" id="IPR045076">
    <property type="entry name" value="MutS"/>
</dbReference>
<dbReference type="Pfam" id="PF05192">
    <property type="entry name" value="MutS_III"/>
    <property type="match status" value="1"/>
</dbReference>
<dbReference type="InterPro" id="IPR000432">
    <property type="entry name" value="DNA_mismatch_repair_MutS_C"/>
</dbReference>
<protein>
    <submittedName>
        <fullName evidence="9">DNA mismatch repair protein MSH2</fullName>
    </submittedName>
</protein>
<keyword evidence="5" id="KW-0227">DNA damage</keyword>
<dbReference type="PIRSF" id="PIRSF005813">
    <property type="entry name" value="MSH2"/>
    <property type="match status" value="1"/>
</dbReference>
<evidence type="ECO:0000256" key="1">
    <source>
        <dbReference type="ARBA" id="ARBA00006271"/>
    </source>
</evidence>
<dbReference type="SMART" id="SM00533">
    <property type="entry name" value="MUTSd"/>
    <property type="match status" value="1"/>
</dbReference>
<dbReference type="InterPro" id="IPR011184">
    <property type="entry name" value="DNA_mismatch_repair_Msh2"/>
</dbReference>
<name>A0A516AGM3_CRYCO</name>
<keyword evidence="6" id="KW-0175">Coiled coil</keyword>
<dbReference type="GO" id="GO:0140664">
    <property type="term" value="F:ATP-dependent DNA damage sensor activity"/>
    <property type="evidence" value="ECO:0007669"/>
    <property type="project" value="InterPro"/>
</dbReference>
<sequence>MAPFDSEVQSGAICAIVASPLTTAERTYGLAVFDEDRRCFQICEYIEDAHASRSEALLLQLMPRSLVASITDTEGYKRLGRVAESCGVPLSAVRAVEASKQVDLEQDLQRLLKDTEGCGLSRHLEEQSRKQGMRALSVLIGHHNLLSEPSYSSACTLSLYPLRSFLYLDKAAFSALNVLPRPEESVRSTTSLLGFLNRCKTPLGIRKLRQWITQPLTSAEEISARHNIVEALAAADGLLRQLEGHLRKIPDLERIATRFLRTPTKTGAQKASLEDLVVVYQSILEGDKLLSALRSYDGPQKEVVHQTVTSKVETCLADFQNYRALVEQVVDLDQVDQRVYCIAKSFNAELAQLGERRDAIRNEMEVVRANVESAVKLPVRNSNERPVSLVDCSDGRALRVTKKHQQAVQHFKGKPQLKVLSLKKMEVVFTTPELEKLNKQYKEALAAYDQHSSQLVNKALSVASTYGQVMERMGEVIGTLDVLASFARVVLTAPCGFARAKIDESGKEFKIDGATHILVVANADKSFVANNLEMDKDSSRLHLITGPNMGGKSTYIRSVALIVLMNQIGCFVPCRSAVLPVFDSVMCRVGASDMQLRGISTFMAEMLEASCILNTATERSLVIIDELGRGTSTSDGFGIAWSIAQHLVQTTKCYSLFATHFHELAALEDAVGGVKNRHATATVCPASGQLTFLYSLADGAADQSYGAHVAELAGFPEHVVAAARVKAEELEQSSCPLERPAKRARTEGEGV</sequence>
<dbReference type="InterPro" id="IPR036678">
    <property type="entry name" value="MutS_con_dom_sf"/>
</dbReference>
<dbReference type="InterPro" id="IPR007696">
    <property type="entry name" value="DNA_mismatch_repair_MutS_core"/>
</dbReference>
<dbReference type="GO" id="GO:0032301">
    <property type="term" value="C:MutSalpha complex"/>
    <property type="evidence" value="ECO:0007669"/>
    <property type="project" value="TreeGrafter"/>
</dbReference>
<keyword evidence="3" id="KW-0067">ATP-binding</keyword>
<dbReference type="SUPFAM" id="SSF52540">
    <property type="entry name" value="P-loop containing nucleoside triphosphate hydrolases"/>
    <property type="match status" value="1"/>
</dbReference>
<reference evidence="9" key="1">
    <citation type="journal article" date="2019" name="Microorganisms">
        <title>DNA Damage Response Pathways in Dinoflagellates.</title>
        <authorList>
            <person name="Li C."/>
            <person name="Wong J."/>
        </authorList>
    </citation>
    <scope>NUCLEOTIDE SEQUENCE</scope>
</reference>
<comment type="similarity">
    <text evidence="1">Belongs to the DNA mismatch repair MutS family.</text>
</comment>
<dbReference type="InterPro" id="IPR007861">
    <property type="entry name" value="DNA_mismatch_repair_MutS_clamp"/>
</dbReference>
<dbReference type="GO" id="GO:0030983">
    <property type="term" value="F:mismatched DNA binding"/>
    <property type="evidence" value="ECO:0007669"/>
    <property type="project" value="InterPro"/>
</dbReference>
<evidence type="ECO:0000256" key="3">
    <source>
        <dbReference type="ARBA" id="ARBA00022840"/>
    </source>
</evidence>
<dbReference type="PROSITE" id="PS00486">
    <property type="entry name" value="DNA_MISMATCH_REPAIR_2"/>
    <property type="match status" value="1"/>
</dbReference>
<dbReference type="Pfam" id="PF05190">
    <property type="entry name" value="MutS_IV"/>
    <property type="match status" value="1"/>
</dbReference>
<dbReference type="InterPro" id="IPR027417">
    <property type="entry name" value="P-loop_NTPase"/>
</dbReference>
<feature type="domain" description="DNA mismatch repair proteins mutS family" evidence="8">
    <location>
        <begin position="620"/>
        <end position="636"/>
    </location>
</feature>
<dbReference type="PANTHER" id="PTHR11361">
    <property type="entry name" value="DNA MISMATCH REPAIR PROTEIN MUTS FAMILY MEMBER"/>
    <property type="match status" value="1"/>
</dbReference>
<dbReference type="Pfam" id="PF00488">
    <property type="entry name" value="MutS_V"/>
    <property type="match status" value="1"/>
</dbReference>
<keyword evidence="5" id="KW-0234">DNA repair</keyword>
<dbReference type="Gene3D" id="3.30.420.110">
    <property type="entry name" value="MutS, connector domain"/>
    <property type="match status" value="1"/>
</dbReference>
<proteinExistence type="evidence at transcript level"/>
<evidence type="ECO:0000256" key="4">
    <source>
        <dbReference type="ARBA" id="ARBA00023125"/>
    </source>
</evidence>
<accession>A0A516AGM3</accession>
<evidence type="ECO:0000256" key="2">
    <source>
        <dbReference type="ARBA" id="ARBA00022741"/>
    </source>
</evidence>
<dbReference type="GO" id="GO:0006298">
    <property type="term" value="P:mismatch repair"/>
    <property type="evidence" value="ECO:0007669"/>
    <property type="project" value="InterPro"/>
</dbReference>
<dbReference type="Gene3D" id="3.40.50.300">
    <property type="entry name" value="P-loop containing nucleotide triphosphate hydrolases"/>
    <property type="match status" value="1"/>
</dbReference>
<feature type="coiled-coil region" evidence="6">
    <location>
        <begin position="343"/>
        <end position="370"/>
    </location>
</feature>
<feature type="region of interest" description="Disordered" evidence="7">
    <location>
        <begin position="731"/>
        <end position="751"/>
    </location>
</feature>